<accession>A0A402DN35</accession>
<protein>
    <submittedName>
        <fullName evidence="2">Uncharacterized protein</fullName>
    </submittedName>
</protein>
<name>A0A402DN35_9CELL</name>
<dbReference type="AlphaFoldDB" id="A0A402DN35"/>
<organism evidence="2 3">
    <name type="scientific">Cellulomonas biazotea</name>
    <dbReference type="NCBI Taxonomy" id="1709"/>
    <lineage>
        <taxon>Bacteria</taxon>
        <taxon>Bacillati</taxon>
        <taxon>Actinomycetota</taxon>
        <taxon>Actinomycetes</taxon>
        <taxon>Micrococcales</taxon>
        <taxon>Cellulomonadaceae</taxon>
        <taxon>Cellulomonas</taxon>
    </lineage>
</organism>
<evidence type="ECO:0000313" key="2">
    <source>
        <dbReference type="EMBL" id="GCE75535.1"/>
    </source>
</evidence>
<sequence>MTGAQVEVGIASTYRRLAVVPVVDGTATVTVTVPTDLAPGVHHLQLRDLSGTVLAQVEIVVQGAALAATGDDVAAPVTLAALLVMLGAAAVVVAARRGRTRARHAIR</sequence>
<reference evidence="2 3" key="1">
    <citation type="submission" date="2019-01" db="EMBL/GenBank/DDBJ databases">
        <title>Draft genome sequence of Cellulomonas takizawaensis strain TKZ-21.</title>
        <authorList>
            <person name="Yamamura H."/>
            <person name="Hayashi T."/>
            <person name="Hamada M."/>
            <person name="Serisawa Y."/>
            <person name="Matsuyama K."/>
            <person name="Nakagawa Y."/>
            <person name="Otoguro M."/>
            <person name="Yanagida F."/>
            <person name="Hayakawa M."/>
        </authorList>
    </citation>
    <scope>NUCLEOTIDE SEQUENCE [LARGE SCALE GENOMIC DNA]</scope>
    <source>
        <strain evidence="2 3">NBRC12680</strain>
    </source>
</reference>
<keyword evidence="1" id="KW-1133">Transmembrane helix</keyword>
<gene>
    <name evidence="2" type="ORF">CBZ_05910</name>
</gene>
<keyword evidence="1" id="KW-0812">Transmembrane</keyword>
<dbReference type="EMBL" id="BIMR01000029">
    <property type="protein sequence ID" value="GCE75535.1"/>
    <property type="molecule type" value="Genomic_DNA"/>
</dbReference>
<keyword evidence="1" id="KW-0472">Membrane</keyword>
<dbReference type="Proteomes" id="UP000289954">
    <property type="component" value="Unassembled WGS sequence"/>
</dbReference>
<evidence type="ECO:0000256" key="1">
    <source>
        <dbReference type="SAM" id="Phobius"/>
    </source>
</evidence>
<feature type="transmembrane region" description="Helical" evidence="1">
    <location>
        <begin position="73"/>
        <end position="95"/>
    </location>
</feature>
<proteinExistence type="predicted"/>
<evidence type="ECO:0000313" key="3">
    <source>
        <dbReference type="Proteomes" id="UP000289954"/>
    </source>
</evidence>
<keyword evidence="3" id="KW-1185">Reference proteome</keyword>
<comment type="caution">
    <text evidence="2">The sequence shown here is derived from an EMBL/GenBank/DDBJ whole genome shotgun (WGS) entry which is preliminary data.</text>
</comment>